<feature type="transmembrane region" description="Helical" evidence="7">
    <location>
        <begin position="102"/>
        <end position="123"/>
    </location>
</feature>
<dbReference type="PANTHER" id="PTHR33884">
    <property type="entry name" value="UPF0410 PROTEIN YMGE"/>
    <property type="match status" value="1"/>
</dbReference>
<name>A0A6I4T7Q7_9SPHN</name>
<evidence type="ECO:0000256" key="7">
    <source>
        <dbReference type="SAM" id="Phobius"/>
    </source>
</evidence>
<dbReference type="Proteomes" id="UP000438476">
    <property type="component" value="Unassembled WGS sequence"/>
</dbReference>
<evidence type="ECO:0000313" key="8">
    <source>
        <dbReference type="EMBL" id="MXO65825.1"/>
    </source>
</evidence>
<keyword evidence="6 7" id="KW-0472">Membrane</keyword>
<feature type="transmembrane region" description="Helical" evidence="7">
    <location>
        <begin position="68"/>
        <end position="90"/>
    </location>
</feature>
<keyword evidence="3" id="KW-1003">Cell membrane</keyword>
<evidence type="ECO:0000313" key="9">
    <source>
        <dbReference type="Proteomes" id="UP000438476"/>
    </source>
</evidence>
<accession>A0A6I4T7Q7</accession>
<sequence>MFVSVPPILPVKSLSSVRRVSRNKSLPHRLSRTSGKEVFMGVLFMIGAGAVLGWLCSIIMHTESSKGIWLDIGAGILGALLVGLIFNPVFGLAQFVGGTNSVGGLLLSLVGSVLMLVALNVFYRGKLR</sequence>
<dbReference type="PANTHER" id="PTHR33884:SF3">
    <property type="entry name" value="UPF0410 PROTEIN YMGE"/>
    <property type="match status" value="1"/>
</dbReference>
<evidence type="ECO:0000256" key="6">
    <source>
        <dbReference type="ARBA" id="ARBA00023136"/>
    </source>
</evidence>
<protein>
    <recommendedName>
        <fullName evidence="10">GlsB/YeaQ/YmgE family stress response membrane protein</fullName>
    </recommendedName>
</protein>
<dbReference type="InterPro" id="IPR007341">
    <property type="entry name" value="Transgly_assoc"/>
</dbReference>
<comment type="subcellular location">
    <subcellularLocation>
        <location evidence="1">Cell membrane</location>
        <topology evidence="1">Multi-pass membrane protein</topology>
    </subcellularLocation>
</comment>
<dbReference type="GO" id="GO:0005886">
    <property type="term" value="C:plasma membrane"/>
    <property type="evidence" value="ECO:0007669"/>
    <property type="project" value="UniProtKB-SubCell"/>
</dbReference>
<organism evidence="8 9">
    <name type="scientific">Altericroceibacterium endophyticum</name>
    <dbReference type="NCBI Taxonomy" id="1808508"/>
    <lineage>
        <taxon>Bacteria</taxon>
        <taxon>Pseudomonadati</taxon>
        <taxon>Pseudomonadota</taxon>
        <taxon>Alphaproteobacteria</taxon>
        <taxon>Sphingomonadales</taxon>
        <taxon>Erythrobacteraceae</taxon>
        <taxon>Altericroceibacterium</taxon>
    </lineage>
</organism>
<evidence type="ECO:0000256" key="1">
    <source>
        <dbReference type="ARBA" id="ARBA00004651"/>
    </source>
</evidence>
<reference evidence="8 9" key="1">
    <citation type="submission" date="2019-12" db="EMBL/GenBank/DDBJ databases">
        <title>Genomic-based taxomic classification of the family Erythrobacteraceae.</title>
        <authorList>
            <person name="Xu L."/>
        </authorList>
    </citation>
    <scope>NUCLEOTIDE SEQUENCE [LARGE SCALE GENOMIC DNA]</scope>
    <source>
        <strain evidence="8 9">LMG 29518</strain>
    </source>
</reference>
<evidence type="ECO:0000256" key="4">
    <source>
        <dbReference type="ARBA" id="ARBA00022692"/>
    </source>
</evidence>
<keyword evidence="5 7" id="KW-1133">Transmembrane helix</keyword>
<keyword evidence="4 7" id="KW-0812">Transmembrane</keyword>
<evidence type="ECO:0008006" key="10">
    <source>
        <dbReference type="Google" id="ProtNLM"/>
    </source>
</evidence>
<evidence type="ECO:0000256" key="3">
    <source>
        <dbReference type="ARBA" id="ARBA00022475"/>
    </source>
</evidence>
<comment type="caution">
    <text evidence="8">The sequence shown here is derived from an EMBL/GenBank/DDBJ whole genome shotgun (WGS) entry which is preliminary data.</text>
</comment>
<dbReference type="AlphaFoldDB" id="A0A6I4T7Q7"/>
<evidence type="ECO:0000256" key="5">
    <source>
        <dbReference type="ARBA" id="ARBA00022989"/>
    </source>
</evidence>
<gene>
    <name evidence="8" type="ORF">GRI91_08665</name>
</gene>
<evidence type="ECO:0000256" key="2">
    <source>
        <dbReference type="ARBA" id="ARBA00011006"/>
    </source>
</evidence>
<feature type="transmembrane region" description="Helical" evidence="7">
    <location>
        <begin position="38"/>
        <end position="56"/>
    </location>
</feature>
<proteinExistence type="inferred from homology"/>
<keyword evidence="9" id="KW-1185">Reference proteome</keyword>
<comment type="similarity">
    <text evidence="2">Belongs to the UPF0410 family.</text>
</comment>
<dbReference type="EMBL" id="WTYT01000003">
    <property type="protein sequence ID" value="MXO65825.1"/>
    <property type="molecule type" value="Genomic_DNA"/>
</dbReference>